<dbReference type="Proteomes" id="UP000249340">
    <property type="component" value="Chromosome"/>
</dbReference>
<dbReference type="InterPro" id="IPR025709">
    <property type="entry name" value="Leu_tRNA-synth_edit"/>
</dbReference>
<keyword evidence="2" id="KW-0547">Nucleotide-binding</keyword>
<name>A0A345SST0_9ACTN</name>
<dbReference type="Gene3D" id="3.90.740.10">
    <property type="entry name" value="Valyl/Leucyl/Isoleucyl-tRNA synthetase, editing domain"/>
    <property type="match status" value="1"/>
</dbReference>
<accession>A0A345SST0</accession>
<keyword evidence="5" id="KW-0030">Aminoacyl-tRNA synthetase</keyword>
<evidence type="ECO:0000313" key="8">
    <source>
        <dbReference type="Proteomes" id="UP000249340"/>
    </source>
</evidence>
<proteinExistence type="predicted"/>
<keyword evidence="3" id="KW-0067">ATP-binding</keyword>
<dbReference type="GO" id="GO:0005524">
    <property type="term" value="F:ATP binding"/>
    <property type="evidence" value="ECO:0007669"/>
    <property type="project" value="UniProtKB-KW"/>
</dbReference>
<evidence type="ECO:0000256" key="2">
    <source>
        <dbReference type="ARBA" id="ARBA00022741"/>
    </source>
</evidence>
<dbReference type="EMBL" id="CP031264">
    <property type="protein sequence ID" value="AXI76785.1"/>
    <property type="molecule type" value="Genomic_DNA"/>
</dbReference>
<evidence type="ECO:0000256" key="5">
    <source>
        <dbReference type="ARBA" id="ARBA00023146"/>
    </source>
</evidence>
<reference evidence="8" key="1">
    <citation type="submission" date="2018-07" db="EMBL/GenBank/DDBJ databases">
        <title>Streptacidiphilus bronchialis DSM 106435 chromosome.</title>
        <authorList>
            <person name="Batra D."/>
            <person name="Gulvik C.A."/>
        </authorList>
    </citation>
    <scope>NUCLEOTIDE SEQUENCE [LARGE SCALE GENOMIC DNA]</scope>
    <source>
        <strain evidence="8">DSM 106435</strain>
    </source>
</reference>
<organism evidence="7 8">
    <name type="scientific">Peterkaempfera bronchialis</name>
    <dbReference type="NCBI Taxonomy" id="2126346"/>
    <lineage>
        <taxon>Bacteria</taxon>
        <taxon>Bacillati</taxon>
        <taxon>Actinomycetota</taxon>
        <taxon>Actinomycetes</taxon>
        <taxon>Kitasatosporales</taxon>
        <taxon>Streptomycetaceae</taxon>
        <taxon>Peterkaempfera</taxon>
    </lineage>
</organism>
<dbReference type="GO" id="GO:0002161">
    <property type="term" value="F:aminoacyl-tRNA deacylase activity"/>
    <property type="evidence" value="ECO:0007669"/>
    <property type="project" value="InterPro"/>
</dbReference>
<feature type="domain" description="Leucyl-tRNA synthetase editing" evidence="6">
    <location>
        <begin position="164"/>
        <end position="273"/>
    </location>
</feature>
<evidence type="ECO:0000256" key="1">
    <source>
        <dbReference type="ARBA" id="ARBA00022598"/>
    </source>
</evidence>
<evidence type="ECO:0000313" key="7">
    <source>
        <dbReference type="EMBL" id="AXI76785.1"/>
    </source>
</evidence>
<sequence length="513" mass="52937">MRTPGTERTLTTKVLTIGAPVDDLHERRLKAVAAASARLGVLTGAPAPGTSTTAIELLRTLASAGRIAVSAEDDAAGPWTLSYVPSAAALAAVAGGSAPSWGARVDAKQQKALRRSRGAVIRLPFADPATGEASGDSLSTFTTDWSPFTAACAVVVHPDHVALAATEVRQRPYFSGRFVRHPLHGDLLPVWVADWAKPEFGTGAVIVNPAHSVADLEFARAIGLPIRFGLGEQEPGADPETWLTPPVIKTGVAVRAGRRHDGRPHEEAMQAYLEDLLASGYGEWAESVSLGRAPLAVLSADPAGEVRWAPALRARSLTEGVDGAAAVSVSIDPAPLLASAAEYTVGRATLVASSEAVTADLLWLRLLMLDIAVEHPPVAVVPVARVGSAQSVESQWLDGALLVAGRTDETVSVKAQLSEQIGRIAGDHAAAAAAAGEPEPAASKTAAKICEALSAADFPTAFGTATAVAKTVRRGGALGASERTAFLAALHVLFGLPLPEGFSAATLDGSFRK</sequence>
<dbReference type="KEGG" id="stri:C7M71_004265"/>
<dbReference type="InterPro" id="IPR009008">
    <property type="entry name" value="Val/Leu/Ile-tRNA-synth_edit"/>
</dbReference>
<protein>
    <recommendedName>
        <fullName evidence="6">Leucyl-tRNA synthetase editing domain-containing protein</fullName>
    </recommendedName>
</protein>
<dbReference type="Pfam" id="PF13603">
    <property type="entry name" value="tRNA-synt_1_2"/>
    <property type="match status" value="1"/>
</dbReference>
<keyword evidence="4" id="KW-0648">Protein biosynthesis</keyword>
<dbReference type="GO" id="GO:0004812">
    <property type="term" value="F:aminoacyl-tRNA ligase activity"/>
    <property type="evidence" value="ECO:0007669"/>
    <property type="project" value="UniProtKB-KW"/>
</dbReference>
<keyword evidence="1" id="KW-0436">Ligase</keyword>
<dbReference type="AlphaFoldDB" id="A0A345SST0"/>
<gene>
    <name evidence="7" type="ORF">C7M71_004265</name>
</gene>
<dbReference type="GO" id="GO:0006418">
    <property type="term" value="P:tRNA aminoacylation for protein translation"/>
    <property type="evidence" value="ECO:0007669"/>
    <property type="project" value="InterPro"/>
</dbReference>
<evidence type="ECO:0000256" key="3">
    <source>
        <dbReference type="ARBA" id="ARBA00022840"/>
    </source>
</evidence>
<dbReference type="OrthoDB" id="3325930at2"/>
<keyword evidence="8" id="KW-1185">Reference proteome</keyword>
<evidence type="ECO:0000256" key="4">
    <source>
        <dbReference type="ARBA" id="ARBA00022917"/>
    </source>
</evidence>
<evidence type="ECO:0000259" key="6">
    <source>
        <dbReference type="Pfam" id="PF13603"/>
    </source>
</evidence>
<dbReference type="SUPFAM" id="SSF50677">
    <property type="entry name" value="ValRS/IleRS/LeuRS editing domain"/>
    <property type="match status" value="1"/>
</dbReference>